<protein>
    <recommendedName>
        <fullName evidence="4 10">Nicotinate-nucleotide--dimethylbenzimidazole phosphoribosyltransferase</fullName>
        <shortName evidence="10">NN:DBI PRT</shortName>
        <ecNumber evidence="3 10">2.4.2.21</ecNumber>
    </recommendedName>
    <alternativeName>
        <fullName evidence="8 10">N(1)-alpha-phosphoribosyltransferase</fullName>
    </alternativeName>
</protein>
<evidence type="ECO:0000256" key="7">
    <source>
        <dbReference type="ARBA" id="ARBA00022679"/>
    </source>
</evidence>
<feature type="domain" description="Nitroreductase" evidence="13">
    <location>
        <begin position="21"/>
        <end position="184"/>
    </location>
</feature>
<dbReference type="SUPFAM" id="SSF55469">
    <property type="entry name" value="FMN-dependent nitroreductase-like"/>
    <property type="match status" value="1"/>
</dbReference>
<proteinExistence type="inferred from homology"/>
<dbReference type="InterPro" id="IPR036087">
    <property type="entry name" value="Nict_dMeBzImd_PRibTrfase_sf"/>
</dbReference>
<dbReference type="InterPro" id="IPR000415">
    <property type="entry name" value="Nitroreductase-like"/>
</dbReference>
<comment type="function">
    <text evidence="10">Catalyzes the synthesis of alpha-ribazole-5'-phosphate from nicotinate mononucleotide (NAMN) and 5,6-dimethylbenzimidazole (DMB).</text>
</comment>
<dbReference type="Pfam" id="PF00881">
    <property type="entry name" value="Nitroreductase"/>
    <property type="match status" value="1"/>
</dbReference>
<dbReference type="InterPro" id="IPR023195">
    <property type="entry name" value="Nict_dMeBzImd_PRibTrfase_N"/>
</dbReference>
<dbReference type="Pfam" id="PF02277">
    <property type="entry name" value="DBI_PRT"/>
    <property type="match status" value="1"/>
</dbReference>
<keyword evidence="12" id="KW-1133">Transmembrane helix</keyword>
<dbReference type="InterPro" id="IPR029479">
    <property type="entry name" value="Nitroreductase"/>
</dbReference>
<dbReference type="Gene3D" id="3.40.109.10">
    <property type="entry name" value="NADH Oxidase"/>
    <property type="match status" value="1"/>
</dbReference>
<evidence type="ECO:0000313" key="14">
    <source>
        <dbReference type="EMBL" id="WXB05416.1"/>
    </source>
</evidence>
<comment type="catalytic activity">
    <reaction evidence="9 10">
        <text>5,6-dimethylbenzimidazole + nicotinate beta-D-ribonucleotide = alpha-ribazole 5'-phosphate + nicotinate + H(+)</text>
        <dbReference type="Rhea" id="RHEA:11196"/>
        <dbReference type="ChEBI" id="CHEBI:15378"/>
        <dbReference type="ChEBI" id="CHEBI:15890"/>
        <dbReference type="ChEBI" id="CHEBI:32544"/>
        <dbReference type="ChEBI" id="CHEBI:57502"/>
        <dbReference type="ChEBI" id="CHEBI:57918"/>
        <dbReference type="EC" id="2.4.2.21"/>
    </reaction>
</comment>
<evidence type="ECO:0000256" key="3">
    <source>
        <dbReference type="ARBA" id="ARBA00011991"/>
    </source>
</evidence>
<evidence type="ECO:0000256" key="1">
    <source>
        <dbReference type="ARBA" id="ARBA00005049"/>
    </source>
</evidence>
<evidence type="ECO:0000313" key="15">
    <source>
        <dbReference type="Proteomes" id="UP001374803"/>
    </source>
</evidence>
<keyword evidence="6 10" id="KW-0328">Glycosyltransferase</keyword>
<evidence type="ECO:0000259" key="13">
    <source>
        <dbReference type="Pfam" id="PF00881"/>
    </source>
</evidence>
<evidence type="ECO:0000256" key="6">
    <source>
        <dbReference type="ARBA" id="ARBA00022676"/>
    </source>
</evidence>
<dbReference type="NCBIfam" id="NF000996">
    <property type="entry name" value="PRK00105.1"/>
    <property type="match status" value="1"/>
</dbReference>
<evidence type="ECO:0000256" key="5">
    <source>
        <dbReference type="ARBA" id="ARBA00022573"/>
    </source>
</evidence>
<evidence type="ECO:0000256" key="11">
    <source>
        <dbReference type="SAM" id="MobiDB-lite"/>
    </source>
</evidence>
<dbReference type="Proteomes" id="UP001374803">
    <property type="component" value="Chromosome"/>
</dbReference>
<evidence type="ECO:0000256" key="2">
    <source>
        <dbReference type="ARBA" id="ARBA00007110"/>
    </source>
</evidence>
<dbReference type="RefSeq" id="WP_394835062.1">
    <property type="nucleotide sequence ID" value="NZ_CP089929.1"/>
</dbReference>
<name>A0ABZ2L6K0_9BACT</name>
<keyword evidence="12" id="KW-0812">Transmembrane</keyword>
<dbReference type="Gene3D" id="3.40.50.10210">
    <property type="match status" value="1"/>
</dbReference>
<dbReference type="NCBIfam" id="TIGR03160">
    <property type="entry name" value="cobT_DBIPRT"/>
    <property type="match status" value="1"/>
</dbReference>
<keyword evidence="12" id="KW-0472">Membrane</keyword>
<evidence type="ECO:0000256" key="12">
    <source>
        <dbReference type="SAM" id="Phobius"/>
    </source>
</evidence>
<comment type="pathway">
    <text evidence="1 10">Nucleoside biosynthesis; alpha-ribazole biosynthesis; alpha-ribazole from 5,6-dimethylbenzimidazole: step 1/2.</text>
</comment>
<feature type="region of interest" description="Disordered" evidence="11">
    <location>
        <begin position="211"/>
        <end position="240"/>
    </location>
</feature>
<feature type="transmembrane region" description="Helical" evidence="12">
    <location>
        <begin position="480"/>
        <end position="501"/>
    </location>
</feature>
<accession>A0ABZ2L6K0</accession>
<keyword evidence="5 10" id="KW-0169">Cobalamin biosynthesis</keyword>
<evidence type="ECO:0000256" key="4">
    <source>
        <dbReference type="ARBA" id="ARBA00015486"/>
    </source>
</evidence>
<organism evidence="14 15">
    <name type="scientific">Pendulispora rubella</name>
    <dbReference type="NCBI Taxonomy" id="2741070"/>
    <lineage>
        <taxon>Bacteria</taxon>
        <taxon>Pseudomonadati</taxon>
        <taxon>Myxococcota</taxon>
        <taxon>Myxococcia</taxon>
        <taxon>Myxococcales</taxon>
        <taxon>Sorangiineae</taxon>
        <taxon>Pendulisporaceae</taxon>
        <taxon>Pendulispora</taxon>
    </lineage>
</organism>
<dbReference type="GO" id="GO:0008939">
    <property type="term" value="F:nicotinate-nucleotide-dimethylbenzimidazole phosphoribosyltransferase activity"/>
    <property type="evidence" value="ECO:0007669"/>
    <property type="project" value="UniProtKB-EC"/>
</dbReference>
<dbReference type="PANTHER" id="PTHR43463:SF1">
    <property type="entry name" value="NICOTINATE-NUCLEOTIDE--DIMETHYLBENZIMIDAZOLE PHOSPHORIBOSYLTRANSFERASE"/>
    <property type="match status" value="1"/>
</dbReference>
<evidence type="ECO:0000256" key="10">
    <source>
        <dbReference type="HAMAP-Rule" id="MF_00230"/>
    </source>
</evidence>
<dbReference type="HAMAP" id="MF_00230">
    <property type="entry name" value="CobT"/>
    <property type="match status" value="1"/>
</dbReference>
<keyword evidence="7 10" id="KW-0808">Transferase</keyword>
<dbReference type="EC" id="2.4.2.21" evidence="3 10"/>
<keyword evidence="15" id="KW-1185">Reference proteome</keyword>
<gene>
    <name evidence="10 14" type="primary">cobT</name>
    <name evidence="14" type="ORF">LVJ94_52045</name>
</gene>
<dbReference type="PANTHER" id="PTHR43463">
    <property type="entry name" value="NICOTINATE-NUCLEOTIDE--DIMETHYLBENZIMIDAZOLE PHOSPHORIBOSYLTRANSFERASE"/>
    <property type="match status" value="1"/>
</dbReference>
<dbReference type="InterPro" id="IPR017846">
    <property type="entry name" value="Nict_dMeBzImd_PRibTrfase_bact"/>
</dbReference>
<dbReference type="InterPro" id="IPR012825">
    <property type="entry name" value="BluB"/>
</dbReference>
<sequence>MIPVRFDEDARAALYRIMELRRDIRHFRPGDIDDDVLARILGAAELAPSVGFSQPWAFIVLRDPAIRARIRQSFLRCREAEATRFPADRRETYLEFKLEGIEESTLNVCVLADLRPRDEAILGTTVQPESVRASVCCAVQNLWLAARAEGIGIGWVSIVEPSVLREELALPRGVEPIAYLCVGHAEEFRERPLLEENGWRPRRASVIHRDRWPSSDPAVPAPSPSEVRGLPRPTFNAEGGLGKEREREGLSIPPFCEVAQRASLEHQLLLTKPHGSLGRLEEIAAWYAGAHGRFPPPRPERPLVAVFCADHGVTVEGVSAYPSSVTAGMVANIMAGGAAISVMAHRLDIHLSLVDVGVSGDLSAVPTNPLFALHRASVRAGTANFAREPAMTRAQAREAMDVGEQLAHRAASDDYQLLAVGEVGIGNTTSAAALLCAFTGASPSDAVGVGTGISDSTRLHKVSIVEAALRLHAPDAADPLGVLAAVGGLELAAMAGFLLAAARRRIPVVLDGFLATVSAVVAAAFDAGVTPYLLASHVSAEKGASLATAALGKTPLLDLGMRLGEGTGAVLAVDLVRTAVELQLSMATFATAGIRR</sequence>
<dbReference type="EMBL" id="CP089983">
    <property type="protein sequence ID" value="WXB05416.1"/>
    <property type="molecule type" value="Genomic_DNA"/>
</dbReference>
<evidence type="ECO:0000256" key="8">
    <source>
        <dbReference type="ARBA" id="ARBA00030686"/>
    </source>
</evidence>
<reference evidence="14" key="1">
    <citation type="submission" date="2021-12" db="EMBL/GenBank/DDBJ databases">
        <title>Discovery of the Pendulisporaceae a myxobacterial family with distinct sporulation behavior and unique specialized metabolism.</title>
        <authorList>
            <person name="Garcia R."/>
            <person name="Popoff A."/>
            <person name="Bader C.D."/>
            <person name="Loehr J."/>
            <person name="Walesch S."/>
            <person name="Walt C."/>
            <person name="Boldt J."/>
            <person name="Bunk B."/>
            <person name="Haeckl F.J.F.P.J."/>
            <person name="Gunesch A.P."/>
            <person name="Birkelbach J."/>
            <person name="Nuebel U."/>
            <person name="Pietschmann T."/>
            <person name="Bach T."/>
            <person name="Mueller R."/>
        </authorList>
    </citation>
    <scope>NUCLEOTIDE SEQUENCE</scope>
    <source>
        <strain evidence="14">MSr11367</strain>
    </source>
</reference>
<comment type="similarity">
    <text evidence="2 10">Belongs to the CobT family.</text>
</comment>
<dbReference type="SUPFAM" id="SSF52733">
    <property type="entry name" value="Nicotinate mononucleotide:5,6-dimethylbenzimidazole phosphoribosyltransferase (CobT)"/>
    <property type="match status" value="1"/>
</dbReference>
<feature type="active site" description="Proton acceptor" evidence="10">
    <location>
        <position position="565"/>
    </location>
</feature>
<evidence type="ECO:0000256" key="9">
    <source>
        <dbReference type="ARBA" id="ARBA00047340"/>
    </source>
</evidence>
<dbReference type="InterPro" id="IPR003200">
    <property type="entry name" value="Nict_dMeBzImd_PRibTrfase"/>
</dbReference>
<dbReference type="Gene3D" id="1.10.1610.10">
    <property type="match status" value="1"/>
</dbReference>
<dbReference type="CDD" id="cd02439">
    <property type="entry name" value="DMB-PRT_CobT"/>
    <property type="match status" value="1"/>
</dbReference>
<feature type="transmembrane region" description="Helical" evidence="12">
    <location>
        <begin position="513"/>
        <end position="534"/>
    </location>
</feature>
<dbReference type="NCBIfam" id="TIGR02476">
    <property type="entry name" value="BluB"/>
    <property type="match status" value="1"/>
</dbReference>